<evidence type="ECO:0000256" key="3">
    <source>
        <dbReference type="ARBA" id="ARBA00022898"/>
    </source>
</evidence>
<dbReference type="PATRIC" id="fig|1458461.3.peg.2482"/>
<evidence type="ECO:0000256" key="4">
    <source>
        <dbReference type="PIRSR" id="PIRSR006278-1"/>
    </source>
</evidence>
<accession>X5MMT8</accession>
<reference evidence="7 8" key="1">
    <citation type="journal article" date="2014" name="Front. Genet.">
        <title>Genome and metabolic network of "Candidatus Phaeomarinobacter ectocarpi" Ec32, a new candidate genus of Alphaproteobacteria frequently associated with brown algae.</title>
        <authorList>
            <person name="Dittami S.M."/>
            <person name="Barbeyron T."/>
            <person name="Boyen C."/>
            <person name="Cambefort J."/>
            <person name="Collet G."/>
            <person name="Delage L."/>
            <person name="Gobet A."/>
            <person name="Groisillier A."/>
            <person name="Leblanc C."/>
            <person name="Michel G."/>
            <person name="Scornet D."/>
            <person name="Siegel A."/>
            <person name="Tapia J.E."/>
            <person name="Tonon T."/>
        </authorList>
    </citation>
    <scope>NUCLEOTIDE SEQUENCE [LARGE SCALE GENOMIC DNA]</scope>
    <source>
        <strain evidence="7 8">Ec32</strain>
    </source>
</reference>
<feature type="domain" description="Tryptophan synthase beta chain-like PALP" evidence="6">
    <location>
        <begin position="17"/>
        <end position="327"/>
    </location>
</feature>
<dbReference type="GO" id="GO:0019148">
    <property type="term" value="F:D-cysteine desulfhydrase activity"/>
    <property type="evidence" value="ECO:0007669"/>
    <property type="project" value="TreeGrafter"/>
</dbReference>
<dbReference type="PANTHER" id="PTHR43780:SF2">
    <property type="entry name" value="1-AMINOCYCLOPROPANE-1-CARBOXYLATE DEAMINASE-RELATED"/>
    <property type="match status" value="1"/>
</dbReference>
<comment type="similarity">
    <text evidence="2">Belongs to the ACC deaminase/D-cysteine desulfhydrase family.</text>
</comment>
<dbReference type="InterPro" id="IPR027278">
    <property type="entry name" value="ACCD_DCysDesulf"/>
</dbReference>
<dbReference type="EMBL" id="HG966617">
    <property type="protein sequence ID" value="CDO60690.1"/>
    <property type="molecule type" value="Genomic_DNA"/>
</dbReference>
<dbReference type="RefSeq" id="WP_043948678.1">
    <property type="nucleotide sequence ID" value="NZ_HG966617.1"/>
</dbReference>
<evidence type="ECO:0000313" key="7">
    <source>
        <dbReference type="EMBL" id="CDO60690.1"/>
    </source>
</evidence>
<dbReference type="InterPro" id="IPR001926">
    <property type="entry name" value="TrpB-like_PALP"/>
</dbReference>
<feature type="active site" description="Nucleophile" evidence="4">
    <location>
        <position position="83"/>
    </location>
</feature>
<dbReference type="Gene3D" id="3.40.50.1100">
    <property type="match status" value="2"/>
</dbReference>
<evidence type="ECO:0000256" key="5">
    <source>
        <dbReference type="PIRSR" id="PIRSR006278-2"/>
    </source>
</evidence>
<dbReference type="OrthoDB" id="9801249at2"/>
<evidence type="ECO:0000259" key="6">
    <source>
        <dbReference type="Pfam" id="PF00291"/>
    </source>
</evidence>
<dbReference type="Pfam" id="PF00291">
    <property type="entry name" value="PALP"/>
    <property type="match status" value="1"/>
</dbReference>
<dbReference type="Proteomes" id="UP000032160">
    <property type="component" value="Chromosome I"/>
</dbReference>
<keyword evidence="8" id="KW-1185">Reference proteome</keyword>
<evidence type="ECO:0000313" key="8">
    <source>
        <dbReference type="Proteomes" id="UP000032160"/>
    </source>
</evidence>
<name>X5MMT8_9HYPH</name>
<gene>
    <name evidence="7" type="ORF">BN1012_Phect2477</name>
</gene>
<dbReference type="PIRSF" id="PIRSF006278">
    <property type="entry name" value="ACCD_DCysDesulf"/>
    <property type="match status" value="1"/>
</dbReference>
<dbReference type="STRING" id="1458461.BN1012_Phect2477"/>
<comment type="cofactor">
    <cofactor evidence="1">
        <name>pyridoxal 5'-phosphate</name>
        <dbReference type="ChEBI" id="CHEBI:597326"/>
    </cofactor>
</comment>
<dbReference type="PANTHER" id="PTHR43780">
    <property type="entry name" value="1-AMINOCYCLOPROPANE-1-CARBOXYLATE DEAMINASE-RELATED"/>
    <property type="match status" value="1"/>
</dbReference>
<organism evidence="7 8">
    <name type="scientific">Candidatus Phaeomarinibacter ectocarpi</name>
    <dbReference type="NCBI Taxonomy" id="1458461"/>
    <lineage>
        <taxon>Bacteria</taxon>
        <taxon>Pseudomonadati</taxon>
        <taxon>Pseudomonadota</taxon>
        <taxon>Alphaproteobacteria</taxon>
        <taxon>Hyphomicrobiales</taxon>
        <taxon>Parvibaculaceae</taxon>
        <taxon>Candidatus Phaeomarinibacter</taxon>
    </lineage>
</organism>
<keyword evidence="3 5" id="KW-0663">Pyridoxal phosphate</keyword>
<protein>
    <submittedName>
        <fullName evidence="7">Pyridoxal phosphate-dependent deaminase,putative</fullName>
    </submittedName>
</protein>
<dbReference type="KEGG" id="pect:BN1012_Phect2477"/>
<evidence type="ECO:0000256" key="1">
    <source>
        <dbReference type="ARBA" id="ARBA00001933"/>
    </source>
</evidence>
<evidence type="ECO:0000256" key="2">
    <source>
        <dbReference type="ARBA" id="ARBA00008639"/>
    </source>
</evidence>
<proteinExistence type="inferred from homology"/>
<feature type="modified residue" description="N6-(pyridoxal phosphate)lysine" evidence="5">
    <location>
        <position position="56"/>
    </location>
</feature>
<dbReference type="InterPro" id="IPR036052">
    <property type="entry name" value="TrpB-like_PALP_sf"/>
</dbReference>
<dbReference type="HOGENOM" id="CLU_048897_1_0_5"/>
<dbReference type="SUPFAM" id="SSF53686">
    <property type="entry name" value="Tryptophan synthase beta subunit-like PLP-dependent enzymes"/>
    <property type="match status" value="1"/>
</dbReference>
<sequence length="351" mass="36430">MTDHFDTIDRLDLVGPPTALQEMPRLRAALESMGVECPRLLVKREDLTQTAGGGNKVRKLEYLLADAKAKGADTIITAGALQSNHVRQTAGACAKLGLECVGLLFKTVPNEAAAYEQSGNVLLDGIFGAQIRTYPATANGRQVLDEVLTEMNAAGKTPYIVPVGGSNEIGCLAYVRVVREMLDQVGPDMSIDHIIVANGSAGTHAGLAAGTALFAPGTKVRGISVLNSDADKVRETTAALASATVALASPEKAVSISATDIVLHDGFLGEGYGMPTPEMAAAVRLVARTEGLLLDPVYSGKAMAGLIGLIQTGAFSRDETVVFIATGGSPGLFAYIESFNGALAEIEATST</sequence>
<dbReference type="AlphaFoldDB" id="X5MMT8"/>